<evidence type="ECO:0000256" key="3">
    <source>
        <dbReference type="ARBA" id="ARBA00007441"/>
    </source>
</evidence>
<dbReference type="PANTHER" id="PTHR42790">
    <property type="entry name" value="AMINOTRANSFERASE"/>
    <property type="match status" value="1"/>
</dbReference>
<evidence type="ECO:0000256" key="1">
    <source>
        <dbReference type="ARBA" id="ARBA00001933"/>
    </source>
</evidence>
<gene>
    <name evidence="12" type="ORF">PENPOL_c001G10764</name>
</gene>
<dbReference type="GO" id="GO:0009074">
    <property type="term" value="P:aromatic amino acid family catabolic process"/>
    <property type="evidence" value="ECO:0007669"/>
    <property type="project" value="TreeGrafter"/>
</dbReference>
<evidence type="ECO:0000256" key="6">
    <source>
        <dbReference type="ARBA" id="ARBA00022679"/>
    </source>
</evidence>
<reference evidence="13" key="1">
    <citation type="journal article" date="2017" name="Nat. Microbiol.">
        <title>Global analysis of biosynthetic gene clusters reveals vast potential of secondary metabolite production in Penicillium species.</title>
        <authorList>
            <person name="Nielsen J.C."/>
            <person name="Grijseels S."/>
            <person name="Prigent S."/>
            <person name="Ji B."/>
            <person name="Dainat J."/>
            <person name="Nielsen K.F."/>
            <person name="Frisvad J.C."/>
            <person name="Workman M."/>
            <person name="Nielsen J."/>
        </authorList>
    </citation>
    <scope>NUCLEOTIDE SEQUENCE [LARGE SCALE GENOMIC DNA]</scope>
    <source>
        <strain evidence="13">IBT 4502</strain>
    </source>
</reference>
<proteinExistence type="inferred from homology"/>
<feature type="compositionally biased region" description="Low complexity" evidence="10">
    <location>
        <begin position="1"/>
        <end position="14"/>
    </location>
</feature>
<name>A0A1V6P4P4_PENPO</name>
<organism evidence="12 13">
    <name type="scientific">Penicillium polonicum</name>
    <dbReference type="NCBI Taxonomy" id="60169"/>
    <lineage>
        <taxon>Eukaryota</taxon>
        <taxon>Fungi</taxon>
        <taxon>Dikarya</taxon>
        <taxon>Ascomycota</taxon>
        <taxon>Pezizomycotina</taxon>
        <taxon>Eurotiomycetes</taxon>
        <taxon>Eurotiomycetidae</taxon>
        <taxon>Eurotiales</taxon>
        <taxon>Aspergillaceae</taxon>
        <taxon>Penicillium</taxon>
    </lineage>
</organism>
<evidence type="ECO:0000256" key="9">
    <source>
        <dbReference type="ARBA" id="ARBA00067014"/>
    </source>
</evidence>
<dbReference type="AlphaFoldDB" id="A0A1V6P4P4"/>
<dbReference type="FunFam" id="3.40.640.10:FF:000074">
    <property type="entry name" value="Aromatic amino acid aminotransferase"/>
    <property type="match status" value="1"/>
</dbReference>
<dbReference type="Gene3D" id="3.40.640.10">
    <property type="entry name" value="Type I PLP-dependent aspartate aminotransferase-like (Major domain)"/>
    <property type="match status" value="1"/>
</dbReference>
<dbReference type="GO" id="GO:0019878">
    <property type="term" value="P:lysine biosynthetic process via aminoadipic acid"/>
    <property type="evidence" value="ECO:0007669"/>
    <property type="project" value="TreeGrafter"/>
</dbReference>
<comment type="cofactor">
    <cofactor evidence="1">
        <name>pyridoxal 5'-phosphate</name>
        <dbReference type="ChEBI" id="CHEBI:597326"/>
    </cofactor>
</comment>
<evidence type="ECO:0000256" key="7">
    <source>
        <dbReference type="ARBA" id="ARBA00022898"/>
    </source>
</evidence>
<evidence type="ECO:0000259" key="11">
    <source>
        <dbReference type="Pfam" id="PF00155"/>
    </source>
</evidence>
<dbReference type="OrthoDB" id="691673at2759"/>
<comment type="caution">
    <text evidence="12">The sequence shown here is derived from an EMBL/GenBank/DDBJ whole genome shotgun (WGS) entry which is preliminary data.</text>
</comment>
<dbReference type="GO" id="GO:0047536">
    <property type="term" value="F:2-aminoadipate transaminase activity"/>
    <property type="evidence" value="ECO:0007669"/>
    <property type="project" value="TreeGrafter"/>
</dbReference>
<evidence type="ECO:0000313" key="12">
    <source>
        <dbReference type="EMBL" id="OQD71955.1"/>
    </source>
</evidence>
<dbReference type="EMBL" id="MDYM01000001">
    <property type="protein sequence ID" value="OQD71955.1"/>
    <property type="molecule type" value="Genomic_DNA"/>
</dbReference>
<keyword evidence="7" id="KW-0663">Pyridoxal phosphate</keyword>
<dbReference type="Pfam" id="PF00155">
    <property type="entry name" value="Aminotran_1_2"/>
    <property type="match status" value="1"/>
</dbReference>
<dbReference type="GO" id="GO:0030170">
    <property type="term" value="F:pyridoxal phosphate binding"/>
    <property type="evidence" value="ECO:0007669"/>
    <property type="project" value="InterPro"/>
</dbReference>
<comment type="subcellular location">
    <subcellularLocation>
        <location evidence="2">Cytoplasm</location>
    </subcellularLocation>
</comment>
<keyword evidence="4" id="KW-0963">Cytoplasm</keyword>
<dbReference type="InterPro" id="IPR050859">
    <property type="entry name" value="Class-I_PLP-dep_aminotransf"/>
</dbReference>
<dbReference type="GO" id="GO:0005737">
    <property type="term" value="C:cytoplasm"/>
    <property type="evidence" value="ECO:0007669"/>
    <property type="project" value="UniProtKB-SubCell"/>
</dbReference>
<dbReference type="Proteomes" id="UP000191408">
    <property type="component" value="Unassembled WGS sequence"/>
</dbReference>
<keyword evidence="6" id="KW-0808">Transferase</keyword>
<evidence type="ECO:0000256" key="5">
    <source>
        <dbReference type="ARBA" id="ARBA00022576"/>
    </source>
</evidence>
<keyword evidence="5" id="KW-0032">Aminotransferase</keyword>
<dbReference type="InterPro" id="IPR004839">
    <property type="entry name" value="Aminotransferase_I/II_large"/>
</dbReference>
<feature type="domain" description="Aminotransferase class I/classII large" evidence="11">
    <location>
        <begin position="121"/>
        <end position="486"/>
    </location>
</feature>
<dbReference type="PANTHER" id="PTHR42790:SF21">
    <property type="entry name" value="AROMATIC_AMINOADIPATE AMINOTRANSFERASE 1"/>
    <property type="match status" value="1"/>
</dbReference>
<dbReference type="CDD" id="cd00609">
    <property type="entry name" value="AAT_like"/>
    <property type="match status" value="1"/>
</dbReference>
<feature type="region of interest" description="Disordered" evidence="10">
    <location>
        <begin position="1"/>
        <end position="21"/>
    </location>
</feature>
<sequence length="507" mass="56256">MEYQGTSSGGTTSTKDAPKDARDWSHLFSAESASRKHSVMQAMHAILAKPGIRSLGPGAPSTEYFPFYGIDFEVGSTDAFETVGKKIPDTTTSIHVGKHDSTTGTSIYDLAIGLQYGLGTGSKQLLKFLTEHIQLIHNPPYRNWQTILSAGNTSAFEIVLRMLGQTGEHLLVEQHTYATVFETGLPLGYKFTQVRMDKDGLLPEDLDLVLSTWDESARGGKKPRLLYTIPTGHNPTGITQPLPRRQAIYRVAQKHDLFILEDDPYYFIQMPTYHPGGAVTVTTAQITSVEKYAETLVPSYLRLDTDGRVLRMDSFSKIIAPGARMGWVTASEQVIERMVRAHEVSVQNPSGFSQIALFKLLHDSWGHLGFVKWLAHLQGEYTKRRDGLFEACDAFLPREIVSWVPPTSGFFAWISVDWMQHPQAGSKSTLQIEKEVYDAAIECGALVVPGSWFLPDEGRGGMEGVFFRMTYAAASAEDVREAIRRLGMTLRGIFKLETAGGILESRL</sequence>
<dbReference type="GO" id="GO:0008793">
    <property type="term" value="F:aromatic-amino-acid transaminase activity"/>
    <property type="evidence" value="ECO:0007669"/>
    <property type="project" value="TreeGrafter"/>
</dbReference>
<protein>
    <recommendedName>
        <fullName evidence="9">aromatic-amino-acid transaminase</fullName>
        <ecNumber evidence="9">2.6.1.57</ecNumber>
    </recommendedName>
</protein>
<evidence type="ECO:0000256" key="4">
    <source>
        <dbReference type="ARBA" id="ARBA00022490"/>
    </source>
</evidence>
<comment type="catalytic activity">
    <reaction evidence="8">
        <text>an aromatic L-alpha-amino acid + 2-oxoglutarate = an aromatic oxo-acid + L-glutamate</text>
        <dbReference type="Rhea" id="RHEA:17533"/>
        <dbReference type="ChEBI" id="CHEBI:16810"/>
        <dbReference type="ChEBI" id="CHEBI:29985"/>
        <dbReference type="ChEBI" id="CHEBI:73309"/>
        <dbReference type="ChEBI" id="CHEBI:84824"/>
        <dbReference type="EC" id="2.6.1.57"/>
    </reaction>
</comment>
<evidence type="ECO:0000313" key="13">
    <source>
        <dbReference type="Proteomes" id="UP000191408"/>
    </source>
</evidence>
<evidence type="ECO:0000256" key="2">
    <source>
        <dbReference type="ARBA" id="ARBA00004496"/>
    </source>
</evidence>
<dbReference type="STRING" id="60169.A0A1V6P4P4"/>
<comment type="similarity">
    <text evidence="3">Belongs to the class-I pyridoxal-phosphate-dependent aminotransferase family.</text>
</comment>
<dbReference type="InterPro" id="IPR015421">
    <property type="entry name" value="PyrdxlP-dep_Trfase_major"/>
</dbReference>
<evidence type="ECO:0000256" key="8">
    <source>
        <dbReference type="ARBA" id="ARBA00051993"/>
    </source>
</evidence>
<keyword evidence="13" id="KW-1185">Reference proteome</keyword>
<dbReference type="SUPFAM" id="SSF53383">
    <property type="entry name" value="PLP-dependent transferases"/>
    <property type="match status" value="1"/>
</dbReference>
<dbReference type="EC" id="2.6.1.57" evidence="9"/>
<accession>A0A1V6P4P4</accession>
<dbReference type="InterPro" id="IPR015424">
    <property type="entry name" value="PyrdxlP-dep_Trfase"/>
</dbReference>
<dbReference type="GO" id="GO:0006571">
    <property type="term" value="P:tyrosine biosynthetic process"/>
    <property type="evidence" value="ECO:0007669"/>
    <property type="project" value="TreeGrafter"/>
</dbReference>
<evidence type="ECO:0000256" key="10">
    <source>
        <dbReference type="SAM" id="MobiDB-lite"/>
    </source>
</evidence>